<accession>A0A4R6X0M1</accession>
<dbReference type="AlphaFoldDB" id="A0A4R6X0M1"/>
<keyword evidence="1" id="KW-0812">Transmembrane</keyword>
<dbReference type="EMBL" id="SNYW01000006">
    <property type="protein sequence ID" value="TDQ83998.1"/>
    <property type="molecule type" value="Genomic_DNA"/>
</dbReference>
<dbReference type="Proteomes" id="UP000295783">
    <property type="component" value="Unassembled WGS sequence"/>
</dbReference>
<name>A0A4R6X0M1_9PROT</name>
<protein>
    <recommendedName>
        <fullName evidence="4">YqaE/Pmp3 family membrane protein</fullName>
    </recommendedName>
</protein>
<keyword evidence="1" id="KW-0472">Membrane</keyword>
<dbReference type="RefSeq" id="WP_133612068.1">
    <property type="nucleotide sequence ID" value="NZ_SNYW01000006.1"/>
</dbReference>
<evidence type="ECO:0000256" key="1">
    <source>
        <dbReference type="SAM" id="Phobius"/>
    </source>
</evidence>
<organism evidence="2 3">
    <name type="scientific">Dongia mobilis</name>
    <dbReference type="NCBI Taxonomy" id="578943"/>
    <lineage>
        <taxon>Bacteria</taxon>
        <taxon>Pseudomonadati</taxon>
        <taxon>Pseudomonadota</taxon>
        <taxon>Alphaproteobacteria</taxon>
        <taxon>Rhodospirillales</taxon>
        <taxon>Dongiaceae</taxon>
        <taxon>Dongia</taxon>
    </lineage>
</organism>
<evidence type="ECO:0000313" key="3">
    <source>
        <dbReference type="Proteomes" id="UP000295783"/>
    </source>
</evidence>
<gene>
    <name evidence="2" type="ORF">A8950_0544</name>
</gene>
<sequence length="81" mass="9104">MIYLIALIFPPLALLLYGKIFQAIFNLLIYVLAWVVFIFSLFLGGSPGFVIWLIAAAHAILVINNEKKQRQMEALLAGRRG</sequence>
<comment type="caution">
    <text evidence="2">The sequence shown here is derived from an EMBL/GenBank/DDBJ whole genome shotgun (WGS) entry which is preliminary data.</text>
</comment>
<evidence type="ECO:0000313" key="2">
    <source>
        <dbReference type="EMBL" id="TDQ83998.1"/>
    </source>
</evidence>
<proteinExistence type="predicted"/>
<reference evidence="2 3" key="1">
    <citation type="submission" date="2019-03" db="EMBL/GenBank/DDBJ databases">
        <title>Genomic Encyclopedia of Type Strains, Phase III (KMG-III): the genomes of soil and plant-associated and newly described type strains.</title>
        <authorList>
            <person name="Whitman W."/>
        </authorList>
    </citation>
    <scope>NUCLEOTIDE SEQUENCE [LARGE SCALE GENOMIC DNA]</scope>
    <source>
        <strain evidence="2 3">CGMCC 1.7660</strain>
    </source>
</reference>
<keyword evidence="3" id="KW-1185">Reference proteome</keyword>
<feature type="transmembrane region" description="Helical" evidence="1">
    <location>
        <begin position="28"/>
        <end position="61"/>
    </location>
</feature>
<evidence type="ECO:0008006" key="4">
    <source>
        <dbReference type="Google" id="ProtNLM"/>
    </source>
</evidence>
<keyword evidence="1" id="KW-1133">Transmembrane helix</keyword>